<dbReference type="EMBL" id="BSUZ01000001">
    <property type="protein sequence ID" value="GMA85323.1"/>
    <property type="molecule type" value="Genomic_DNA"/>
</dbReference>
<reference evidence="3" key="1">
    <citation type="journal article" date="2019" name="Int. J. Syst. Evol. Microbiol.">
        <title>The Global Catalogue of Microorganisms (GCM) 10K type strain sequencing project: providing services to taxonomists for standard genome sequencing and annotation.</title>
        <authorList>
            <consortium name="The Broad Institute Genomics Platform"/>
            <consortium name="The Broad Institute Genome Sequencing Center for Infectious Disease"/>
            <person name="Wu L."/>
            <person name="Ma J."/>
        </authorList>
    </citation>
    <scope>NUCLEOTIDE SEQUENCE [LARGE SCALE GENOMIC DNA]</scope>
    <source>
        <strain evidence="3">NBRC 108730</strain>
    </source>
</reference>
<feature type="region of interest" description="Disordered" evidence="1">
    <location>
        <begin position="58"/>
        <end position="99"/>
    </location>
</feature>
<protein>
    <submittedName>
        <fullName evidence="2">Uncharacterized protein</fullName>
    </submittedName>
</protein>
<dbReference type="Proteomes" id="UP001157017">
    <property type="component" value="Unassembled WGS sequence"/>
</dbReference>
<dbReference type="InterPro" id="IPR036188">
    <property type="entry name" value="FAD/NAD-bd_sf"/>
</dbReference>
<evidence type="ECO:0000313" key="3">
    <source>
        <dbReference type="Proteomes" id="UP001157017"/>
    </source>
</evidence>
<sequence length="99" mass="11405">MPGLRERWGRDVVHCPYCHGYEVRDEPVGVIGTTVMSVHQALMWRQWCEDVVLFVHTSDEPTDEQARAGGRARRRRGPRRGDRPAGGGRRDHRHPPGRR</sequence>
<name>A0ABQ6JCY2_9ACTN</name>
<evidence type="ECO:0000256" key="1">
    <source>
        <dbReference type="SAM" id="MobiDB-lite"/>
    </source>
</evidence>
<feature type="compositionally biased region" description="Basic residues" evidence="1">
    <location>
        <begin position="90"/>
        <end position="99"/>
    </location>
</feature>
<proteinExistence type="predicted"/>
<evidence type="ECO:0000313" key="2">
    <source>
        <dbReference type="EMBL" id="GMA85323.1"/>
    </source>
</evidence>
<organism evidence="2 3">
    <name type="scientific">Angustibacter aerolatus</name>
    <dbReference type="NCBI Taxonomy" id="1162965"/>
    <lineage>
        <taxon>Bacteria</taxon>
        <taxon>Bacillati</taxon>
        <taxon>Actinomycetota</taxon>
        <taxon>Actinomycetes</taxon>
        <taxon>Kineosporiales</taxon>
        <taxon>Kineosporiaceae</taxon>
    </lineage>
</organism>
<dbReference type="SUPFAM" id="SSF51905">
    <property type="entry name" value="FAD/NAD(P)-binding domain"/>
    <property type="match status" value="1"/>
</dbReference>
<accession>A0ABQ6JCY2</accession>
<comment type="caution">
    <text evidence="2">The sequence shown here is derived from an EMBL/GenBank/DDBJ whole genome shotgun (WGS) entry which is preliminary data.</text>
</comment>
<gene>
    <name evidence="2" type="ORF">GCM10025868_05730</name>
</gene>
<keyword evidence="3" id="KW-1185">Reference proteome</keyword>
<dbReference type="Gene3D" id="3.50.50.60">
    <property type="entry name" value="FAD/NAD(P)-binding domain"/>
    <property type="match status" value="1"/>
</dbReference>